<dbReference type="STRING" id="634430.SAMN04488241_101457"/>
<dbReference type="AlphaFoldDB" id="A0A1I5Q5H7"/>
<evidence type="ECO:0000313" key="2">
    <source>
        <dbReference type="Proteomes" id="UP000199586"/>
    </source>
</evidence>
<dbReference type="OrthoDB" id="7376075at2"/>
<reference evidence="2" key="1">
    <citation type="submission" date="2016-10" db="EMBL/GenBank/DDBJ databases">
        <authorList>
            <person name="Varghese N."/>
            <person name="Submissions S."/>
        </authorList>
    </citation>
    <scope>NUCLEOTIDE SEQUENCE [LARGE SCALE GENOMIC DNA]</scope>
    <source>
        <strain evidence="2">CGMCC 1.9113</strain>
    </source>
</reference>
<accession>A0A1I5Q5H7</accession>
<sequence length="60" mass="6923">MENELLQKVEEYLTHAGLSPTRFGRIVVHDPRFVFDLRAGRRPRRKVYGKVTAYLVAHGA</sequence>
<dbReference type="RefSeq" id="WP_093330685.1">
    <property type="nucleotide sequence ID" value="NZ_FOXP01000001.1"/>
</dbReference>
<evidence type="ECO:0000313" key="1">
    <source>
        <dbReference type="EMBL" id="SFP41250.1"/>
    </source>
</evidence>
<gene>
    <name evidence="1" type="ORF">SAMN04488241_101457</name>
</gene>
<keyword evidence="2" id="KW-1185">Reference proteome</keyword>
<protein>
    <submittedName>
        <fullName evidence="1">Uncharacterized protein</fullName>
    </submittedName>
</protein>
<name>A0A1I5Q5H7_9SPHN</name>
<organism evidence="1 2">
    <name type="scientific">Sphingomonas rubra</name>
    <dbReference type="NCBI Taxonomy" id="634430"/>
    <lineage>
        <taxon>Bacteria</taxon>
        <taxon>Pseudomonadati</taxon>
        <taxon>Pseudomonadota</taxon>
        <taxon>Alphaproteobacteria</taxon>
        <taxon>Sphingomonadales</taxon>
        <taxon>Sphingomonadaceae</taxon>
        <taxon>Sphingomonas</taxon>
    </lineage>
</organism>
<proteinExistence type="predicted"/>
<dbReference type="EMBL" id="FOXP01000001">
    <property type="protein sequence ID" value="SFP41250.1"/>
    <property type="molecule type" value="Genomic_DNA"/>
</dbReference>
<dbReference type="Proteomes" id="UP000199586">
    <property type="component" value="Unassembled WGS sequence"/>
</dbReference>